<dbReference type="Gene3D" id="1.10.10.10">
    <property type="entry name" value="Winged helix-like DNA-binding domain superfamily/Winged helix DNA-binding domain"/>
    <property type="match status" value="1"/>
</dbReference>
<dbReference type="Proteomes" id="UP000199689">
    <property type="component" value="Unassembled WGS sequence"/>
</dbReference>
<dbReference type="PANTHER" id="PTHR33169">
    <property type="entry name" value="PADR-FAMILY TRANSCRIPTIONAL REGULATOR"/>
    <property type="match status" value="1"/>
</dbReference>
<dbReference type="InterPro" id="IPR036390">
    <property type="entry name" value="WH_DNA-bd_sf"/>
</dbReference>
<name>A0A1G5V235_9FIRM</name>
<dbReference type="InterPro" id="IPR036388">
    <property type="entry name" value="WH-like_DNA-bd_sf"/>
</dbReference>
<dbReference type="CDD" id="cd00090">
    <property type="entry name" value="HTH_ARSR"/>
    <property type="match status" value="1"/>
</dbReference>
<protein>
    <submittedName>
        <fullName evidence="2">PadR family transcriptional regulator, regulatory protein PadR</fullName>
    </submittedName>
</protein>
<accession>A0A1G5V235</accession>
<evidence type="ECO:0000313" key="3">
    <source>
        <dbReference type="Proteomes" id="UP000199689"/>
    </source>
</evidence>
<dbReference type="InterPro" id="IPR052509">
    <property type="entry name" value="Metal_resp_DNA-bind_regulator"/>
</dbReference>
<dbReference type="Pfam" id="PF03551">
    <property type="entry name" value="PadR"/>
    <property type="match status" value="1"/>
</dbReference>
<dbReference type="STRING" id="209880.SAMN02910343_00319"/>
<dbReference type="InterPro" id="IPR005149">
    <property type="entry name" value="Tscrpt_reg_PadR_N"/>
</dbReference>
<sequence>MLVKCGGKVIFRERIDPMNIQLKKGVMEIVVLSMLQRKDFYGYELVTEISKYIEMSEGTIYPLLNRFKKDGLVETYLAESHSGPPRKYYRITKDGKVEYQESVREWIEFTKAVQKLLEENKKLSMSKGGQAE</sequence>
<dbReference type="GeneID" id="87755366"/>
<dbReference type="AlphaFoldDB" id="A0A1G5V235"/>
<dbReference type="EMBL" id="FMXA01000004">
    <property type="protein sequence ID" value="SDA39929.1"/>
    <property type="molecule type" value="Genomic_DNA"/>
</dbReference>
<gene>
    <name evidence="2" type="ORF">SAMN02910343_00319</name>
</gene>
<keyword evidence="3" id="KW-1185">Reference proteome</keyword>
<proteinExistence type="predicted"/>
<reference evidence="2 3" key="1">
    <citation type="submission" date="2016-10" db="EMBL/GenBank/DDBJ databases">
        <authorList>
            <person name="de Groot N.N."/>
        </authorList>
    </citation>
    <scope>NUCLEOTIDE SEQUENCE [LARGE SCALE GENOMIC DNA]</scope>
    <source>
        <strain evidence="2 3">DSM 15230</strain>
    </source>
</reference>
<evidence type="ECO:0000313" key="2">
    <source>
        <dbReference type="EMBL" id="SDA39929.1"/>
    </source>
</evidence>
<dbReference type="InterPro" id="IPR011991">
    <property type="entry name" value="ArsR-like_HTH"/>
</dbReference>
<dbReference type="SUPFAM" id="SSF46785">
    <property type="entry name" value="Winged helix' DNA-binding domain"/>
    <property type="match status" value="1"/>
</dbReference>
<evidence type="ECO:0000259" key="1">
    <source>
        <dbReference type="Pfam" id="PF03551"/>
    </source>
</evidence>
<dbReference type="PANTHER" id="PTHR33169:SF24">
    <property type="entry name" value="TRANSCRIPTIONAL REGULATOR, PADR FAMILY"/>
    <property type="match status" value="1"/>
</dbReference>
<dbReference type="RefSeq" id="WP_407387981.1">
    <property type="nucleotide sequence ID" value="NZ_FMXA01000004.1"/>
</dbReference>
<feature type="domain" description="Transcription regulator PadR N-terminal" evidence="1">
    <location>
        <begin position="31"/>
        <end position="101"/>
    </location>
</feature>
<organism evidence="2 3">
    <name type="scientific">Allisonella histaminiformans</name>
    <dbReference type="NCBI Taxonomy" id="209880"/>
    <lineage>
        <taxon>Bacteria</taxon>
        <taxon>Bacillati</taxon>
        <taxon>Bacillota</taxon>
        <taxon>Negativicutes</taxon>
        <taxon>Veillonellales</taxon>
        <taxon>Veillonellaceae</taxon>
        <taxon>Allisonella</taxon>
    </lineage>
</organism>